<dbReference type="InterPro" id="IPR011749">
    <property type="entry name" value="CHP02243"/>
</dbReference>
<gene>
    <name evidence="2" type="ORF">E2C06_13335</name>
</gene>
<evidence type="ECO:0000313" key="2">
    <source>
        <dbReference type="EMBL" id="TDH62150.1"/>
    </source>
</evidence>
<dbReference type="AlphaFoldDB" id="A0A4R5QFW9"/>
<evidence type="ECO:0000256" key="1">
    <source>
        <dbReference type="SAM" id="MobiDB-lite"/>
    </source>
</evidence>
<organism evidence="2 3">
    <name type="scientific">Dankookia rubra</name>
    <dbReference type="NCBI Taxonomy" id="1442381"/>
    <lineage>
        <taxon>Bacteria</taxon>
        <taxon>Pseudomonadati</taxon>
        <taxon>Pseudomonadota</taxon>
        <taxon>Alphaproteobacteria</taxon>
        <taxon>Acetobacterales</taxon>
        <taxon>Roseomonadaceae</taxon>
        <taxon>Dankookia</taxon>
    </lineage>
</organism>
<dbReference type="NCBIfam" id="TIGR02243">
    <property type="entry name" value="putative baseplate assembly protein"/>
    <property type="match status" value="1"/>
</dbReference>
<dbReference type="EMBL" id="SMSJ01000014">
    <property type="protein sequence ID" value="TDH62150.1"/>
    <property type="molecule type" value="Genomic_DNA"/>
</dbReference>
<dbReference type="Proteomes" id="UP000295096">
    <property type="component" value="Unassembled WGS sequence"/>
</dbReference>
<accession>A0A4R5QFW9</accession>
<proteinExistence type="predicted"/>
<reference evidence="2 3" key="1">
    <citation type="journal article" date="2016" name="J. Microbiol.">
        <title>Dankookia rubra gen. nov., sp. nov., an alphaproteobacterium isolated from sediment of a shallow stream.</title>
        <authorList>
            <person name="Kim W.H."/>
            <person name="Kim D.H."/>
            <person name="Kang K."/>
            <person name="Ahn T.Y."/>
        </authorList>
    </citation>
    <scope>NUCLEOTIDE SEQUENCE [LARGE SCALE GENOMIC DNA]</scope>
    <source>
        <strain evidence="2 3">JCM30602</strain>
    </source>
</reference>
<keyword evidence="3" id="KW-1185">Reference proteome</keyword>
<dbReference type="OrthoDB" id="266253at2"/>
<feature type="region of interest" description="Disordered" evidence="1">
    <location>
        <begin position="223"/>
        <end position="245"/>
    </location>
</feature>
<name>A0A4R5QFW9_9PROT</name>
<dbReference type="RefSeq" id="WP_133289090.1">
    <property type="nucleotide sequence ID" value="NZ_SMSJ01000014.1"/>
</dbReference>
<comment type="caution">
    <text evidence="2">The sequence shown here is derived from an EMBL/GenBank/DDBJ whole genome shotgun (WGS) entry which is preliminary data.</text>
</comment>
<evidence type="ECO:0000313" key="3">
    <source>
        <dbReference type="Proteomes" id="UP000295096"/>
    </source>
</evidence>
<sequence length="1079" mass="112954">MTSRPRHNRPGLAALDYRPGGWASFREAMLARLADPAAPFRPLNALRTRTPDDPMVALLDAFACAGEVLGFYQERLANEGFLRTATEPRSLEELGKLTGYRSRPGVAASVFLAYTLDDRATVTISAGSRVQSVPGPGEIAQTFETDEDLPASGAWNALRPRLSSPVQASGGLARLTLDGTATGLKPNDPLLLVVAGAPVLRRVATVDVRFDRGRTLVALQPAAAPTPTVQDQTAQDPVVRDGDASVPAGMSGAAVTARAVALAARAQLPPASHPADPRALRRASEVLFAPQTESTLALVAGVSPAQRSAVFRALGRTAMADPPALQVFAFRARTAPFGNRAPPKVELDATGRLRPPREWDLTEPVFGDPVPVSVVIAPTRTVRSLAEARPGRGAFDVMRDATADGSDTVVVMVAAAGGTATLTLPVREGARDGAALAGAPGKVEAVLERFATSPAPGWDLVLTFSDLPLTLVLRQDGDGPPTIANRRETEAEVALAIVPGQAGLDLRGTVRPIVGRQATEAPDVLFLDGSFETVTPGSWVAFEAPPGDPTPPLPLRIAGSDTVARTAYGQTARTTRLALEGKWIDPPGTSFRRAIRETTVHASSEALKLLDDDLDTDIVQTAASPVLELDGLSPGLESGRWLIVAGERTDLPGVAAAEVVMLAGAEHVGAQAPDGTPLPGETPHTRLTFAAPLAYPYRRASLQVLGNVVRASHGESCDEVLGSGDGSRANQSFTLKKAPLTFVAADLPSGAASTLRVWVNGVEWHEVAALAAVGPDARVFATTAAGGGTTIRFGDGVHGARLPTGTENLRARYRAGLGRAGNVAAGTMTTLLSRPLGVTGVTNPVAASGGADREAPEAARRNIPVGTVSLERLVSLRDYEDFARSFVGIGKAAAARFAGRDGPLVHLTVAGAEDAEVDPGSALFQSLRAALAQQGDPLQEVELAPRAGRLVLLAAGVAVEPDRLWSDVEPVVRAALLDHFGFDRRMLGQTLHASEVVAAIQAVPGVAYVDLRLLAGIPQPSRLEDLHEALRHPGVGDLAARPARTDPDFAGRPRRILPAELVYLSGRLHDMLLLEAIAR</sequence>
<protein>
    <submittedName>
        <fullName evidence="2">Putative baseplate assembly protein</fullName>
    </submittedName>
</protein>